<keyword evidence="5" id="KW-1185">Reference proteome</keyword>
<proteinExistence type="predicted"/>
<organism evidence="4 5">
    <name type="scientific">Gnathostoma spinigerum</name>
    <dbReference type="NCBI Taxonomy" id="75299"/>
    <lineage>
        <taxon>Eukaryota</taxon>
        <taxon>Metazoa</taxon>
        <taxon>Ecdysozoa</taxon>
        <taxon>Nematoda</taxon>
        <taxon>Chromadorea</taxon>
        <taxon>Rhabditida</taxon>
        <taxon>Spirurina</taxon>
        <taxon>Gnathostomatomorpha</taxon>
        <taxon>Gnathostomatoidea</taxon>
        <taxon>Gnathostomatidae</taxon>
        <taxon>Gnathostoma</taxon>
    </lineage>
</organism>
<keyword evidence="2" id="KW-1133">Transmembrane helix</keyword>
<feature type="chain" id="PRO_5044752578" evidence="3">
    <location>
        <begin position="21"/>
        <end position="142"/>
    </location>
</feature>
<protein>
    <submittedName>
        <fullName evidence="4">Uncharacterized protein</fullName>
    </submittedName>
</protein>
<keyword evidence="2" id="KW-0812">Transmembrane</keyword>
<keyword evidence="3" id="KW-0732">Signal</keyword>
<feature type="compositionally biased region" description="Polar residues" evidence="1">
    <location>
        <begin position="133"/>
        <end position="142"/>
    </location>
</feature>
<feature type="region of interest" description="Disordered" evidence="1">
    <location>
        <begin position="122"/>
        <end position="142"/>
    </location>
</feature>
<dbReference type="PANTHER" id="PTHR45757:SF11">
    <property type="entry name" value="MAJOR FACILITATOR SUPERFAMILY (MFS) PROFILE DOMAIN-CONTAINING PROTEIN"/>
    <property type="match status" value="1"/>
</dbReference>
<dbReference type="Proteomes" id="UP001608902">
    <property type="component" value="Unassembled WGS sequence"/>
</dbReference>
<dbReference type="SUPFAM" id="SSF103473">
    <property type="entry name" value="MFS general substrate transporter"/>
    <property type="match status" value="1"/>
</dbReference>
<dbReference type="PANTHER" id="PTHR45757">
    <property type="entry name" value="PROTEIN CBG23364-RELATED"/>
    <property type="match status" value="1"/>
</dbReference>
<feature type="signal peptide" evidence="3">
    <location>
        <begin position="1"/>
        <end position="20"/>
    </location>
</feature>
<evidence type="ECO:0000256" key="3">
    <source>
        <dbReference type="SAM" id="SignalP"/>
    </source>
</evidence>
<evidence type="ECO:0000313" key="5">
    <source>
        <dbReference type="Proteomes" id="UP001608902"/>
    </source>
</evidence>
<accession>A0ABD6EVT5</accession>
<gene>
    <name evidence="4" type="ORF">AB6A40_009926</name>
</gene>
<comment type="caution">
    <text evidence="4">The sequence shown here is derived from an EMBL/GenBank/DDBJ whole genome shotgun (WGS) entry which is preliminary data.</text>
</comment>
<feature type="transmembrane region" description="Helical" evidence="2">
    <location>
        <begin position="52"/>
        <end position="78"/>
    </location>
</feature>
<evidence type="ECO:0000256" key="1">
    <source>
        <dbReference type="SAM" id="MobiDB-lite"/>
    </source>
</evidence>
<dbReference type="InterPro" id="IPR036259">
    <property type="entry name" value="MFS_trans_sf"/>
</dbReference>
<evidence type="ECO:0000256" key="2">
    <source>
        <dbReference type="SAM" id="Phobius"/>
    </source>
</evidence>
<name>A0ABD6EVT5_9BILA</name>
<keyword evidence="2" id="KW-0472">Membrane</keyword>
<reference evidence="4 5" key="1">
    <citation type="submission" date="2024-08" db="EMBL/GenBank/DDBJ databases">
        <title>Gnathostoma spinigerum genome.</title>
        <authorList>
            <person name="Gonzalez-Bertolin B."/>
            <person name="Monzon S."/>
            <person name="Zaballos A."/>
            <person name="Jimenez P."/>
            <person name="Dekumyoy P."/>
            <person name="Varona S."/>
            <person name="Cuesta I."/>
            <person name="Sumanam S."/>
            <person name="Adisakwattana P."/>
            <person name="Gasser R.B."/>
            <person name="Hernandez-Gonzalez A."/>
            <person name="Young N.D."/>
            <person name="Perteguer M.J."/>
        </authorList>
    </citation>
    <scope>NUCLEOTIDE SEQUENCE [LARGE SCALE GENOMIC DNA]</scope>
    <source>
        <strain evidence="4">AL3</strain>
        <tissue evidence="4">Liver</tissue>
    </source>
</reference>
<evidence type="ECO:0000313" key="4">
    <source>
        <dbReference type="EMBL" id="MFH4983217.1"/>
    </source>
</evidence>
<sequence>MQVLVIVCYIFMAVIPVSMSNVTQIAYTASIAFSGMNSAGIVKSAVLVACQYVNVIMAAISCIASVSILILPVIVSLAAPNNTHDEWSRLFYFTVALVFACITFFAVFGEAKAEPWTKVEVTEKPEPSAPMEVQNSAESSSN</sequence>
<dbReference type="EMBL" id="JBGFUD010011478">
    <property type="protein sequence ID" value="MFH4983217.1"/>
    <property type="molecule type" value="Genomic_DNA"/>
</dbReference>
<dbReference type="AlphaFoldDB" id="A0ABD6EVT5"/>
<feature type="transmembrane region" description="Helical" evidence="2">
    <location>
        <begin position="90"/>
        <end position="108"/>
    </location>
</feature>